<dbReference type="WBParaSite" id="nRc.2.0.1.t46903-RA">
    <property type="protein sequence ID" value="nRc.2.0.1.t46903-RA"/>
    <property type="gene ID" value="nRc.2.0.1.g46903"/>
</dbReference>
<sequence>MEKGLRECCRSVRIGKILIDKDREANQSRVVYAKLVPDIAQRKVLLMYPIMS</sequence>
<proteinExistence type="predicted"/>
<dbReference type="Proteomes" id="UP000887565">
    <property type="component" value="Unplaced"/>
</dbReference>
<dbReference type="SUPFAM" id="SSF53271">
    <property type="entry name" value="PRTase-like"/>
    <property type="match status" value="1"/>
</dbReference>
<accession>A0A915L8Z1</accession>
<dbReference type="AlphaFoldDB" id="A0A915L8Z1"/>
<dbReference type="InterPro" id="IPR029057">
    <property type="entry name" value="PRTase-like"/>
</dbReference>
<evidence type="ECO:0000259" key="1">
    <source>
        <dbReference type="Pfam" id="PF14681"/>
    </source>
</evidence>
<dbReference type="InterPro" id="IPR000836">
    <property type="entry name" value="PRTase_dom"/>
</dbReference>
<dbReference type="Gene3D" id="3.40.50.2020">
    <property type="match status" value="1"/>
</dbReference>
<organism evidence="2 3">
    <name type="scientific">Romanomermis culicivorax</name>
    <name type="common">Nematode worm</name>
    <dbReference type="NCBI Taxonomy" id="13658"/>
    <lineage>
        <taxon>Eukaryota</taxon>
        <taxon>Metazoa</taxon>
        <taxon>Ecdysozoa</taxon>
        <taxon>Nematoda</taxon>
        <taxon>Enoplea</taxon>
        <taxon>Dorylaimia</taxon>
        <taxon>Mermithida</taxon>
        <taxon>Mermithoidea</taxon>
        <taxon>Mermithidae</taxon>
        <taxon>Romanomermis</taxon>
    </lineage>
</organism>
<name>A0A915L8Z1_ROMCU</name>
<protein>
    <recommendedName>
        <fullName evidence="1">Phosphoribosyltransferase domain-containing protein</fullName>
    </recommendedName>
</protein>
<evidence type="ECO:0000313" key="3">
    <source>
        <dbReference type="WBParaSite" id="nRc.2.0.1.t46903-RA"/>
    </source>
</evidence>
<keyword evidence="2" id="KW-1185">Reference proteome</keyword>
<feature type="domain" description="Phosphoribosyltransferase" evidence="1">
    <location>
        <begin position="1"/>
        <end position="51"/>
    </location>
</feature>
<evidence type="ECO:0000313" key="2">
    <source>
        <dbReference type="Proteomes" id="UP000887565"/>
    </source>
</evidence>
<reference evidence="3" key="1">
    <citation type="submission" date="2022-11" db="UniProtKB">
        <authorList>
            <consortium name="WormBaseParasite"/>
        </authorList>
    </citation>
    <scope>IDENTIFICATION</scope>
</reference>
<dbReference type="Pfam" id="PF14681">
    <property type="entry name" value="UPRTase"/>
    <property type="match status" value="1"/>
</dbReference>